<dbReference type="AlphaFoldDB" id="A0A5C6M9N7"/>
<protein>
    <submittedName>
        <fullName evidence="1">Uncharacterized protein</fullName>
    </submittedName>
</protein>
<reference evidence="1 2" key="1">
    <citation type="submission" date="2019-08" db="EMBL/GenBank/DDBJ databases">
        <title>100 year-old enigma solved: identification of Planctomyces bekefii, the type genus and species of the phylum Planctomycetes.</title>
        <authorList>
            <person name="Svetlana D.N."/>
            <person name="Overmann J."/>
        </authorList>
    </citation>
    <scope>NUCLEOTIDE SEQUENCE [LARGE SCALE GENOMIC DNA]</scope>
    <source>
        <strain evidence="1">Phe10_nw2017</strain>
    </source>
</reference>
<dbReference type="EMBL" id="SRHE01000058">
    <property type="protein sequence ID" value="TWW11510.1"/>
    <property type="molecule type" value="Genomic_DNA"/>
</dbReference>
<evidence type="ECO:0000313" key="1">
    <source>
        <dbReference type="EMBL" id="TWW11510.1"/>
    </source>
</evidence>
<sequence length="100" mass="11377">MIKKSERILIFTVLFAVLLGVVYLAFGRRRTSVKHWQSCADDVWNQCRDFVGPGKVAGMNVVMCLSKHKNQLSPACRTWFDSRYAALDQAVKDKAKKKAE</sequence>
<proteinExistence type="predicted"/>
<keyword evidence="2" id="KW-1185">Reference proteome</keyword>
<dbReference type="Proteomes" id="UP000321083">
    <property type="component" value="Unassembled WGS sequence"/>
</dbReference>
<organism evidence="1 2">
    <name type="scientific">Planctomyces bekefii</name>
    <dbReference type="NCBI Taxonomy" id="1653850"/>
    <lineage>
        <taxon>Bacteria</taxon>
        <taxon>Pseudomonadati</taxon>
        <taxon>Planctomycetota</taxon>
        <taxon>Planctomycetia</taxon>
        <taxon>Planctomycetales</taxon>
        <taxon>Planctomycetaceae</taxon>
        <taxon>Planctomyces</taxon>
    </lineage>
</organism>
<reference evidence="1 2" key="2">
    <citation type="submission" date="2019-08" db="EMBL/GenBank/DDBJ databases">
        <authorList>
            <person name="Henke P."/>
        </authorList>
    </citation>
    <scope>NUCLEOTIDE SEQUENCE [LARGE SCALE GENOMIC DNA]</scope>
    <source>
        <strain evidence="1">Phe10_nw2017</strain>
    </source>
</reference>
<evidence type="ECO:0000313" key="2">
    <source>
        <dbReference type="Proteomes" id="UP000321083"/>
    </source>
</evidence>
<name>A0A5C6M9N7_9PLAN</name>
<gene>
    <name evidence="1" type="ORF">E3A20_04830</name>
</gene>
<comment type="caution">
    <text evidence="1">The sequence shown here is derived from an EMBL/GenBank/DDBJ whole genome shotgun (WGS) entry which is preliminary data.</text>
</comment>
<accession>A0A5C6M9N7</accession>